<organism evidence="1 2">
    <name type="scientific">Helicobacter hepaticus (strain ATCC 51449 / 3B1)</name>
    <dbReference type="NCBI Taxonomy" id="235279"/>
    <lineage>
        <taxon>Bacteria</taxon>
        <taxon>Pseudomonadati</taxon>
        <taxon>Campylobacterota</taxon>
        <taxon>Epsilonproteobacteria</taxon>
        <taxon>Campylobacterales</taxon>
        <taxon>Helicobacteraceae</taxon>
        <taxon>Helicobacter</taxon>
    </lineage>
</organism>
<proteinExistence type="predicted"/>
<sequence length="415" mass="47618">MCEHKARKAEAKPRILILAAANINTCPRPMRMIEVLKDDYDVSVMGIDNENGTPMPPVVVQNGGGGSYNLKSFSYPTYKKRNVWGELKLWINVALRRWDKLSFIPNRLAIIEHLCKESYDVVICHDLLLLPVLFAGLEKSGHKCGKKSDTKVIFDAREFYPLQNTSSLRWRLLFKRFNTYLCTYFASQADLLLSVSPRFCELYKEHFGLQVHLLMSLPTYYPLEPTPINAHKIKILYHGALNRNRDIDKVIEMCQYLDERFCIDFIFTGGENAFREKIQSRIAQLQEQGKAVRILPPVKLEQIVPFGNNYDIGLLYIPSHNHNLLATLPNKFFEYIQSRLAVLIPPIEQLQGFGDKYNNIVVAKDFAIKSLADSLNVLSSEEIMALKICSHRAAKELNLTHNAPFVRKMVRELLS</sequence>
<dbReference type="STRING" id="235279.HH_1188"/>
<dbReference type="AlphaFoldDB" id="Q7VGY0"/>
<dbReference type="Proteomes" id="UP000002495">
    <property type="component" value="Chromosome"/>
</dbReference>
<dbReference type="Gene3D" id="3.40.50.2000">
    <property type="entry name" value="Glycogen Phosphorylase B"/>
    <property type="match status" value="1"/>
</dbReference>
<gene>
    <name evidence="1" type="ordered locus">HH_1188</name>
</gene>
<dbReference type="eggNOG" id="COG0438">
    <property type="taxonomic scope" value="Bacteria"/>
</dbReference>
<evidence type="ECO:0008006" key="3">
    <source>
        <dbReference type="Google" id="ProtNLM"/>
    </source>
</evidence>
<accession>Q7VGY0</accession>
<evidence type="ECO:0000313" key="1">
    <source>
        <dbReference type="EMBL" id="AAP77785.1"/>
    </source>
</evidence>
<dbReference type="SUPFAM" id="SSF53756">
    <property type="entry name" value="UDP-Glycosyltransferase/glycogen phosphorylase"/>
    <property type="match status" value="1"/>
</dbReference>
<dbReference type="OrthoDB" id="9783380at2"/>
<dbReference type="EMBL" id="AE017125">
    <property type="protein sequence ID" value="AAP77785.1"/>
    <property type="molecule type" value="Genomic_DNA"/>
</dbReference>
<protein>
    <recommendedName>
        <fullName evidence="3">Glycosyltransferase subfamily 4-like N-terminal domain-containing protein</fullName>
    </recommendedName>
</protein>
<name>Q7VGY0_HELHP</name>
<dbReference type="KEGG" id="hhe:HH_1188"/>
<dbReference type="RefSeq" id="WP_011116028.1">
    <property type="nucleotide sequence ID" value="NC_004917.1"/>
</dbReference>
<dbReference type="HOGENOM" id="CLU_059883_0_0_7"/>
<keyword evidence="2" id="KW-1185">Reference proteome</keyword>
<evidence type="ECO:0000313" key="2">
    <source>
        <dbReference type="Proteomes" id="UP000002495"/>
    </source>
</evidence>
<reference evidence="1 2" key="1">
    <citation type="journal article" date="2003" name="Proc. Natl. Acad. Sci. U.S.A.">
        <title>The complete genome sequence of the carcinogenic bacterium Helicobacter hepaticus.</title>
        <authorList>
            <person name="Suerbaum S."/>
            <person name="Josenhans C."/>
            <person name="Sterzenbach T."/>
            <person name="Drescher B."/>
            <person name="Brandt P."/>
            <person name="Bell M."/>
            <person name="Droege M."/>
            <person name="Fartmann B."/>
            <person name="Fischer H.-P."/>
            <person name="Ge Z."/>
            <person name="Hoerster A."/>
            <person name="Holland R."/>
            <person name="Klein K."/>
            <person name="Koenig J."/>
            <person name="Macko L."/>
            <person name="Mendz G.L."/>
            <person name="Nyakatura G."/>
            <person name="Schauer D.B."/>
            <person name="Shen Z."/>
            <person name="Weber J."/>
            <person name="Frosch M."/>
            <person name="Fox J.G."/>
        </authorList>
    </citation>
    <scope>NUCLEOTIDE SEQUENCE [LARGE SCALE GENOMIC DNA]</scope>
    <source>
        <strain evidence="2">ATCC 51449 / 3B1</strain>
    </source>
</reference>